<dbReference type="GO" id="GO:0004930">
    <property type="term" value="F:G protein-coupled receptor activity"/>
    <property type="evidence" value="ECO:0007669"/>
    <property type="project" value="UniProtKB-KW"/>
</dbReference>
<evidence type="ECO:0000313" key="13">
    <source>
        <dbReference type="Proteomes" id="UP000218231"/>
    </source>
</evidence>
<dbReference type="GO" id="GO:0005886">
    <property type="term" value="C:plasma membrane"/>
    <property type="evidence" value="ECO:0007669"/>
    <property type="project" value="UniProtKB-SubCell"/>
</dbReference>
<dbReference type="InterPro" id="IPR017452">
    <property type="entry name" value="GPCR_Rhodpsn_7TM"/>
</dbReference>
<keyword evidence="8" id="KW-0325">Glycoprotein</keyword>
<dbReference type="CDD" id="cd00637">
    <property type="entry name" value="7tm_classA_rhodopsin-like"/>
    <property type="match status" value="1"/>
</dbReference>
<evidence type="ECO:0000256" key="5">
    <source>
        <dbReference type="ARBA" id="ARBA00023040"/>
    </source>
</evidence>
<keyword evidence="3 10" id="KW-0812">Transmembrane</keyword>
<accession>A0A2A2K5Q7</accession>
<evidence type="ECO:0000256" key="10">
    <source>
        <dbReference type="SAM" id="Phobius"/>
    </source>
</evidence>
<evidence type="ECO:0000256" key="1">
    <source>
        <dbReference type="ARBA" id="ARBA00004651"/>
    </source>
</evidence>
<evidence type="ECO:0000256" key="4">
    <source>
        <dbReference type="ARBA" id="ARBA00022989"/>
    </source>
</evidence>
<comment type="caution">
    <text evidence="12">The sequence shown here is derived from an EMBL/GenBank/DDBJ whole genome shotgun (WGS) entry which is preliminary data.</text>
</comment>
<evidence type="ECO:0000256" key="7">
    <source>
        <dbReference type="ARBA" id="ARBA00023170"/>
    </source>
</evidence>
<dbReference type="Pfam" id="PF00001">
    <property type="entry name" value="7tm_1"/>
    <property type="match status" value="1"/>
</dbReference>
<dbReference type="PANTHER" id="PTHR24246:SF27">
    <property type="entry name" value="ADENOSINE RECEPTOR, ISOFORM A"/>
    <property type="match status" value="1"/>
</dbReference>
<dbReference type="OrthoDB" id="5839342at2759"/>
<feature type="transmembrane region" description="Helical" evidence="10">
    <location>
        <begin position="253"/>
        <end position="279"/>
    </location>
</feature>
<name>A0A2A2K5Q7_9BILA</name>
<keyword evidence="9" id="KW-0807">Transducer</keyword>
<gene>
    <name evidence="12" type="ORF">WR25_05785</name>
</gene>
<evidence type="ECO:0000256" key="9">
    <source>
        <dbReference type="ARBA" id="ARBA00023224"/>
    </source>
</evidence>
<reference evidence="12 13" key="1">
    <citation type="journal article" date="2017" name="Curr. Biol.">
        <title>Genome architecture and evolution of a unichromosomal asexual nematode.</title>
        <authorList>
            <person name="Fradin H."/>
            <person name="Zegar C."/>
            <person name="Gutwein M."/>
            <person name="Lucas J."/>
            <person name="Kovtun M."/>
            <person name="Corcoran D."/>
            <person name="Baugh L.R."/>
            <person name="Kiontke K."/>
            <person name="Gunsalus K."/>
            <person name="Fitch D.H."/>
            <person name="Piano F."/>
        </authorList>
    </citation>
    <scope>NUCLEOTIDE SEQUENCE [LARGE SCALE GENOMIC DNA]</scope>
    <source>
        <strain evidence="12">PF1309</strain>
    </source>
</reference>
<feature type="transmembrane region" description="Helical" evidence="10">
    <location>
        <begin position="336"/>
        <end position="357"/>
    </location>
</feature>
<organism evidence="12 13">
    <name type="scientific">Diploscapter pachys</name>
    <dbReference type="NCBI Taxonomy" id="2018661"/>
    <lineage>
        <taxon>Eukaryota</taxon>
        <taxon>Metazoa</taxon>
        <taxon>Ecdysozoa</taxon>
        <taxon>Nematoda</taxon>
        <taxon>Chromadorea</taxon>
        <taxon>Rhabditida</taxon>
        <taxon>Rhabditina</taxon>
        <taxon>Rhabditomorpha</taxon>
        <taxon>Rhabditoidea</taxon>
        <taxon>Rhabditidae</taxon>
        <taxon>Diploscapter</taxon>
    </lineage>
</organism>
<evidence type="ECO:0000313" key="12">
    <source>
        <dbReference type="EMBL" id="PAV69129.1"/>
    </source>
</evidence>
<dbReference type="SUPFAM" id="SSF81321">
    <property type="entry name" value="Family A G protein-coupled receptor-like"/>
    <property type="match status" value="1"/>
</dbReference>
<feature type="domain" description="G-protein coupled receptors family 1 profile" evidence="11">
    <location>
        <begin position="98"/>
        <end position="397"/>
    </location>
</feature>
<feature type="transmembrane region" description="Helical" evidence="10">
    <location>
        <begin position="209"/>
        <end position="233"/>
    </location>
</feature>
<dbReference type="Gene3D" id="1.20.1070.10">
    <property type="entry name" value="Rhodopsin 7-helix transmembrane proteins"/>
    <property type="match status" value="1"/>
</dbReference>
<feature type="transmembrane region" description="Helical" evidence="10">
    <location>
        <begin position="119"/>
        <end position="142"/>
    </location>
</feature>
<keyword evidence="2" id="KW-1003">Cell membrane</keyword>
<dbReference type="Proteomes" id="UP000218231">
    <property type="component" value="Unassembled WGS sequence"/>
</dbReference>
<feature type="transmembrane region" description="Helical" evidence="10">
    <location>
        <begin position="85"/>
        <end position="107"/>
    </location>
</feature>
<evidence type="ECO:0000259" key="11">
    <source>
        <dbReference type="PROSITE" id="PS50262"/>
    </source>
</evidence>
<comment type="subcellular location">
    <subcellularLocation>
        <location evidence="1">Cell membrane</location>
        <topology evidence="1">Multi-pass membrane protein</topology>
    </subcellularLocation>
</comment>
<keyword evidence="5" id="KW-0297">G-protein coupled receptor</keyword>
<keyword evidence="7" id="KW-0675">Receptor</keyword>
<dbReference type="EMBL" id="LIAE01009585">
    <property type="protein sequence ID" value="PAV69129.1"/>
    <property type="molecule type" value="Genomic_DNA"/>
</dbReference>
<keyword evidence="4 10" id="KW-1133">Transmembrane helix</keyword>
<feature type="transmembrane region" description="Helical" evidence="10">
    <location>
        <begin position="162"/>
        <end position="188"/>
    </location>
</feature>
<keyword evidence="13" id="KW-1185">Reference proteome</keyword>
<evidence type="ECO:0000256" key="3">
    <source>
        <dbReference type="ARBA" id="ARBA00022692"/>
    </source>
</evidence>
<dbReference type="PANTHER" id="PTHR24246">
    <property type="entry name" value="OLFACTORY RECEPTOR AND ADENOSINE RECEPTOR"/>
    <property type="match status" value="1"/>
</dbReference>
<proteinExistence type="predicted"/>
<evidence type="ECO:0000256" key="6">
    <source>
        <dbReference type="ARBA" id="ARBA00023136"/>
    </source>
</evidence>
<keyword evidence="6 10" id="KW-0472">Membrane</keyword>
<evidence type="ECO:0000256" key="8">
    <source>
        <dbReference type="ARBA" id="ARBA00023180"/>
    </source>
</evidence>
<evidence type="ECO:0000256" key="2">
    <source>
        <dbReference type="ARBA" id="ARBA00022475"/>
    </source>
</evidence>
<protein>
    <recommendedName>
        <fullName evidence="11">G-protein coupled receptors family 1 profile domain-containing protein</fullName>
    </recommendedName>
</protein>
<dbReference type="PROSITE" id="PS50262">
    <property type="entry name" value="G_PROTEIN_RECEP_F1_2"/>
    <property type="match status" value="1"/>
</dbReference>
<dbReference type="InterPro" id="IPR000276">
    <property type="entry name" value="GPCR_Rhodpsn"/>
</dbReference>
<sequence>MMTSSYSKMDILYTSNITLLQDLENASLESLNYEEDLTSEESNSSLECVIVNDCNDTSVVANLTLQFQFHPFYENYAEEAMATTSFLLCCLGGLSVVLNVFVVTALFKNRRRVLSKNVFYVIVMHCAILDVVRGVCLIVYALPQFANSIYRLNLSISTRITLFRASTFALVFLRICNLLTIFNLLVFTSNEFIVIRYPLHYRRYFRRRAVLFILFLCWVISIILGAGLLIPSSAPASYDSRHYDRSGEWHLDFAALSLLLISLLCFLVLFIVIICYTFILRTIRKFKEENGGKLNNDESYRIHNKSVHRNLHGTGSNGSNTSSRWRGVQAVSRHKYIYVIGSVLLIDILFLCPYSGIQLVAFLHINNIIEISHGSTLIRWWLQVLIGVHSVCQPLCYFRMNEFRRLACCIGRSSFNRTKSLSQLNRSFANTRSNLNDIELDQNETVEQPLLTEGDANSSRSERHSPVLSISTIQNNSLNLNRTESVRFRTYQGENYAQREFVECDDTDRNGIEMTYLNDRRQSDSLLQS</sequence>
<dbReference type="AlphaFoldDB" id="A0A2A2K5Q7"/>